<evidence type="ECO:0000256" key="7">
    <source>
        <dbReference type="ARBA" id="ARBA00023211"/>
    </source>
</evidence>
<keyword evidence="6 10" id="KW-0460">Magnesium</keyword>
<dbReference type="PANTHER" id="PTHR10885">
    <property type="entry name" value="ISOPENTENYL-DIPHOSPHATE DELTA-ISOMERASE"/>
    <property type="match status" value="1"/>
</dbReference>
<feature type="binding site" evidence="10">
    <location>
        <position position="79"/>
    </location>
    <ligand>
        <name>Mn(2+)</name>
        <dbReference type="ChEBI" id="CHEBI:29035"/>
    </ligand>
</feature>
<proteinExistence type="inferred from homology"/>
<protein>
    <recommendedName>
        <fullName evidence="3 10">Isopentenyl-diphosphate Delta-isomerase</fullName>
        <shortName evidence="10">IPP isomerase</shortName>
        <ecNumber evidence="3 10">5.3.3.2</ecNumber>
    </recommendedName>
    <alternativeName>
        <fullName evidence="10">IPP:DMAPP isomerase</fullName>
    </alternativeName>
    <alternativeName>
        <fullName evidence="10">Isopentenyl pyrophosphate isomerase</fullName>
    </alternativeName>
</protein>
<dbReference type="InterPro" id="IPR015797">
    <property type="entry name" value="NUDIX_hydrolase-like_dom_sf"/>
</dbReference>
<dbReference type="Gene3D" id="3.90.79.10">
    <property type="entry name" value="Nucleoside Triphosphate Pyrophosphohydrolase"/>
    <property type="match status" value="1"/>
</dbReference>
<comment type="similarity">
    <text evidence="2 10">Belongs to the IPP isomerase type 1 family.</text>
</comment>
<dbReference type="GO" id="GO:0046872">
    <property type="term" value="F:metal ion binding"/>
    <property type="evidence" value="ECO:0007669"/>
    <property type="project" value="UniProtKB-KW"/>
</dbReference>
<comment type="pathway">
    <text evidence="1 10">Isoprenoid biosynthesis; dimethylallyl diphosphate biosynthesis; dimethylallyl diphosphate from isopentenyl diphosphate: step 1/1.</text>
</comment>
<evidence type="ECO:0000256" key="9">
    <source>
        <dbReference type="ARBA" id="ARBA00023235"/>
    </source>
</evidence>
<organism evidence="13 14">
    <name type="scientific">Vreelandella halophila</name>
    <dbReference type="NCBI Taxonomy" id="86177"/>
    <lineage>
        <taxon>Bacteria</taxon>
        <taxon>Pseudomonadati</taxon>
        <taxon>Pseudomonadota</taxon>
        <taxon>Gammaproteobacteria</taxon>
        <taxon>Oceanospirillales</taxon>
        <taxon>Halomonadaceae</taxon>
        <taxon>Vreelandella</taxon>
    </lineage>
</organism>
<dbReference type="GO" id="GO:0004452">
    <property type="term" value="F:isopentenyl-diphosphate delta-isomerase activity"/>
    <property type="evidence" value="ECO:0007669"/>
    <property type="project" value="UniProtKB-UniRule"/>
</dbReference>
<feature type="binding site" evidence="10">
    <location>
        <position position="122"/>
    </location>
    <ligand>
        <name>Mn(2+)</name>
        <dbReference type="ChEBI" id="CHEBI:29035"/>
    </ligand>
</feature>
<dbReference type="NCBIfam" id="TIGR02150">
    <property type="entry name" value="IPP_isom_1"/>
    <property type="match status" value="1"/>
</dbReference>
<dbReference type="PROSITE" id="PS51462">
    <property type="entry name" value="NUDIX"/>
    <property type="match status" value="1"/>
</dbReference>
<dbReference type="RefSeq" id="WP_160897805.1">
    <property type="nucleotide sequence ID" value="NZ_WMEX01000001.1"/>
</dbReference>
<keyword evidence="9 10" id="KW-0413">Isomerase</keyword>
<feature type="active site" evidence="10 11">
    <location>
        <position position="77"/>
    </location>
</feature>
<gene>
    <name evidence="10" type="primary">idi</name>
    <name evidence="13" type="ORF">GLW01_00785</name>
</gene>
<dbReference type="Pfam" id="PF00293">
    <property type="entry name" value="NUDIX"/>
    <property type="match status" value="1"/>
</dbReference>
<comment type="cofactor">
    <cofactor evidence="10">
        <name>Mn(2+)</name>
        <dbReference type="ChEBI" id="CHEBI:29035"/>
    </cofactor>
    <text evidence="10">Binds 1 Mn(2+) ion per subunit.</text>
</comment>
<evidence type="ECO:0000256" key="5">
    <source>
        <dbReference type="ARBA" id="ARBA00022723"/>
    </source>
</evidence>
<evidence type="ECO:0000256" key="8">
    <source>
        <dbReference type="ARBA" id="ARBA00023229"/>
    </source>
</evidence>
<evidence type="ECO:0000256" key="2">
    <source>
        <dbReference type="ARBA" id="ARBA00007579"/>
    </source>
</evidence>
<comment type="catalytic activity">
    <reaction evidence="10">
        <text>isopentenyl diphosphate = dimethylallyl diphosphate</text>
        <dbReference type="Rhea" id="RHEA:23284"/>
        <dbReference type="ChEBI" id="CHEBI:57623"/>
        <dbReference type="ChEBI" id="CHEBI:128769"/>
        <dbReference type="EC" id="5.3.3.2"/>
    </reaction>
</comment>
<dbReference type="GO" id="GO:0005737">
    <property type="term" value="C:cytoplasm"/>
    <property type="evidence" value="ECO:0007669"/>
    <property type="project" value="UniProtKB-SubCell"/>
</dbReference>
<evidence type="ECO:0000313" key="14">
    <source>
        <dbReference type="Proteomes" id="UP000460751"/>
    </source>
</evidence>
<dbReference type="PANTHER" id="PTHR10885:SF0">
    <property type="entry name" value="ISOPENTENYL-DIPHOSPHATE DELTA-ISOMERASE"/>
    <property type="match status" value="1"/>
</dbReference>
<sequence>MSQGCESVVSFDDEPLILVDENNRVLGYDSKVACHRGSGQLHRAYSIFVFNRRNELLLQQRSPMKPLWPLFWSNSCCSHPRRGESEQESVQRRLEEELTIAARPEFLYQFRYHVSFGDIGSEHELCSVYIARWDEPVVLNPTEVADYCYIQPEVMDRELAEHPGRYTPWLKLEWPRLRNEFWSRIEKH</sequence>
<keyword evidence="14" id="KW-1185">Reference proteome</keyword>
<evidence type="ECO:0000256" key="3">
    <source>
        <dbReference type="ARBA" id="ARBA00012057"/>
    </source>
</evidence>
<dbReference type="InterPro" id="IPR000086">
    <property type="entry name" value="NUDIX_hydrolase_dom"/>
</dbReference>
<dbReference type="OrthoDB" id="9809458at2"/>
<feature type="domain" description="Nudix hydrolase" evidence="12">
    <location>
        <begin position="40"/>
        <end position="172"/>
    </location>
</feature>
<dbReference type="SUPFAM" id="SSF55811">
    <property type="entry name" value="Nudix"/>
    <property type="match status" value="1"/>
</dbReference>
<comment type="cofactor">
    <cofactor evidence="10">
        <name>Mg(2+)</name>
        <dbReference type="ChEBI" id="CHEBI:18420"/>
    </cofactor>
    <text evidence="10">Binds 1 Mg(2+) ion per subunit. The magnesium ion binds only when substrate is bound.</text>
</comment>
<dbReference type="GO" id="GO:0050992">
    <property type="term" value="P:dimethylallyl diphosphate biosynthetic process"/>
    <property type="evidence" value="ECO:0007669"/>
    <property type="project" value="UniProtKB-UniRule"/>
</dbReference>
<feature type="binding site" evidence="10">
    <location>
        <position position="124"/>
    </location>
    <ligand>
        <name>Mn(2+)</name>
        <dbReference type="ChEBI" id="CHEBI:29035"/>
    </ligand>
</feature>
<dbReference type="AlphaFoldDB" id="A0A9X4Y972"/>
<dbReference type="EMBL" id="WMEX01000001">
    <property type="protein sequence ID" value="MYL25321.1"/>
    <property type="molecule type" value="Genomic_DNA"/>
</dbReference>
<evidence type="ECO:0000256" key="4">
    <source>
        <dbReference type="ARBA" id="ARBA00022490"/>
    </source>
</evidence>
<dbReference type="NCBIfam" id="NF002995">
    <property type="entry name" value="PRK03759.1"/>
    <property type="match status" value="1"/>
</dbReference>
<evidence type="ECO:0000256" key="11">
    <source>
        <dbReference type="PIRSR" id="PIRSR018427-1"/>
    </source>
</evidence>
<comment type="subcellular location">
    <subcellularLocation>
        <location evidence="10">Cytoplasm</location>
    </subcellularLocation>
</comment>
<dbReference type="CDD" id="cd02885">
    <property type="entry name" value="NUDIX_IPP_Isomerase"/>
    <property type="match status" value="1"/>
</dbReference>
<evidence type="ECO:0000256" key="10">
    <source>
        <dbReference type="HAMAP-Rule" id="MF_00202"/>
    </source>
</evidence>
<comment type="function">
    <text evidence="10">Catalyzes the 1,3-allylic rearrangement of the homoallylic substrate isopentenyl (IPP) to its highly electrophilic allylic isomer, dimethylallyl diphosphate (DMAPP).</text>
</comment>
<dbReference type="EC" id="5.3.3.2" evidence="3 10"/>
<keyword evidence="8 10" id="KW-0414">Isoprene biosynthesis</keyword>
<dbReference type="HAMAP" id="MF_00202">
    <property type="entry name" value="Idi"/>
    <property type="match status" value="1"/>
</dbReference>
<dbReference type="InterPro" id="IPR056375">
    <property type="entry name" value="Idi_bact"/>
</dbReference>
<feature type="binding site" evidence="10">
    <location>
        <position position="42"/>
    </location>
    <ligand>
        <name>Mn(2+)</name>
        <dbReference type="ChEBI" id="CHEBI:29035"/>
    </ligand>
</feature>
<evidence type="ECO:0000256" key="1">
    <source>
        <dbReference type="ARBA" id="ARBA00004826"/>
    </source>
</evidence>
<keyword evidence="7 10" id="KW-0464">Manganese</keyword>
<keyword evidence="5 10" id="KW-0479">Metal-binding</keyword>
<keyword evidence="4 10" id="KW-0963">Cytoplasm</keyword>
<reference evidence="13 14" key="1">
    <citation type="submission" date="2019-11" db="EMBL/GenBank/DDBJ databases">
        <title>Genome sequences of 17 halophilic strains isolated from different environments.</title>
        <authorList>
            <person name="Furrow R.E."/>
        </authorList>
    </citation>
    <scope>NUCLEOTIDE SEQUENCE [LARGE SCALE GENOMIC DNA]</scope>
    <source>
        <strain evidence="13 14">22507_15_FS</strain>
    </source>
</reference>
<feature type="binding site" evidence="10">
    <location>
        <position position="97"/>
    </location>
    <ligand>
        <name>Mg(2+)</name>
        <dbReference type="ChEBI" id="CHEBI:18420"/>
    </ligand>
</feature>
<evidence type="ECO:0000313" key="13">
    <source>
        <dbReference type="EMBL" id="MYL25321.1"/>
    </source>
</evidence>
<evidence type="ECO:0000256" key="6">
    <source>
        <dbReference type="ARBA" id="ARBA00022842"/>
    </source>
</evidence>
<dbReference type="PIRSF" id="PIRSF018427">
    <property type="entry name" value="Isopntndiph_ism"/>
    <property type="match status" value="1"/>
</dbReference>
<feature type="active site" evidence="10 11">
    <location>
        <position position="124"/>
    </location>
</feature>
<evidence type="ECO:0000259" key="12">
    <source>
        <dbReference type="PROSITE" id="PS51462"/>
    </source>
</evidence>
<dbReference type="InterPro" id="IPR011876">
    <property type="entry name" value="IsopentenylPP_isomerase_typ1"/>
</dbReference>
<accession>A0A9X4Y972</accession>
<feature type="binding site" evidence="10">
    <location>
        <position position="35"/>
    </location>
    <ligand>
        <name>Mn(2+)</name>
        <dbReference type="ChEBI" id="CHEBI:29035"/>
    </ligand>
</feature>
<name>A0A9X4Y972_9GAMM</name>
<dbReference type="GO" id="GO:0008299">
    <property type="term" value="P:isoprenoid biosynthetic process"/>
    <property type="evidence" value="ECO:0007669"/>
    <property type="project" value="UniProtKB-UniRule"/>
</dbReference>
<dbReference type="Proteomes" id="UP000460751">
    <property type="component" value="Unassembled WGS sequence"/>
</dbReference>
<comment type="caution">
    <text evidence="13">The sequence shown here is derived from an EMBL/GenBank/DDBJ whole genome shotgun (WGS) entry which is preliminary data.</text>
</comment>